<evidence type="ECO:0000313" key="1">
    <source>
        <dbReference type="EMBL" id="KAH7922126.1"/>
    </source>
</evidence>
<organism evidence="1 2">
    <name type="scientific">Leucogyrophana mollusca</name>
    <dbReference type="NCBI Taxonomy" id="85980"/>
    <lineage>
        <taxon>Eukaryota</taxon>
        <taxon>Fungi</taxon>
        <taxon>Dikarya</taxon>
        <taxon>Basidiomycota</taxon>
        <taxon>Agaricomycotina</taxon>
        <taxon>Agaricomycetes</taxon>
        <taxon>Agaricomycetidae</taxon>
        <taxon>Boletales</taxon>
        <taxon>Boletales incertae sedis</taxon>
        <taxon>Leucogyrophana</taxon>
    </lineage>
</organism>
<sequence length="312" mass="35048">MSSSVAAFPLLTVMATSAALQGLAILLTIWRLCYRISIRRFFWDDGWAATSMLCDMGFLISDWVRLKVCIRSHEASMIVYWVYAIGFECSVWTARMSILCSITRLMPSSKHSRRITLIFATLFALMWCGVVVQIVHKCDSGRSYLPSGAVMCPFSSVFDVYELAIDVVSDAILVVLPLRLLWDVKLPRQSQRRLILSSFSTSMAVSIISVFRTTCRLMKLTPLVFVSAELELVVCLVVCNLLVFATYIDRRLRKHEEDGNPETDDAHGDYPSQDSPVTSMHLTTVDLEDRGGFGTYVNWNMSPEDISALPAV</sequence>
<protein>
    <submittedName>
        <fullName evidence="1">Uncharacterized protein</fullName>
    </submittedName>
</protein>
<dbReference type="EMBL" id="MU266497">
    <property type="protein sequence ID" value="KAH7922126.1"/>
    <property type="molecule type" value="Genomic_DNA"/>
</dbReference>
<dbReference type="Proteomes" id="UP000790709">
    <property type="component" value="Unassembled WGS sequence"/>
</dbReference>
<evidence type="ECO:0000313" key="2">
    <source>
        <dbReference type="Proteomes" id="UP000790709"/>
    </source>
</evidence>
<reference evidence="1" key="1">
    <citation type="journal article" date="2021" name="New Phytol.">
        <title>Evolutionary innovations through gain and loss of genes in the ectomycorrhizal Boletales.</title>
        <authorList>
            <person name="Wu G."/>
            <person name="Miyauchi S."/>
            <person name="Morin E."/>
            <person name="Kuo A."/>
            <person name="Drula E."/>
            <person name="Varga T."/>
            <person name="Kohler A."/>
            <person name="Feng B."/>
            <person name="Cao Y."/>
            <person name="Lipzen A."/>
            <person name="Daum C."/>
            <person name="Hundley H."/>
            <person name="Pangilinan J."/>
            <person name="Johnson J."/>
            <person name="Barry K."/>
            <person name="LaButti K."/>
            <person name="Ng V."/>
            <person name="Ahrendt S."/>
            <person name="Min B."/>
            <person name="Choi I.G."/>
            <person name="Park H."/>
            <person name="Plett J.M."/>
            <person name="Magnuson J."/>
            <person name="Spatafora J.W."/>
            <person name="Nagy L.G."/>
            <person name="Henrissat B."/>
            <person name="Grigoriev I.V."/>
            <person name="Yang Z.L."/>
            <person name="Xu J."/>
            <person name="Martin F.M."/>
        </authorList>
    </citation>
    <scope>NUCLEOTIDE SEQUENCE</scope>
    <source>
        <strain evidence="1">KUC20120723A-06</strain>
    </source>
</reference>
<keyword evidence="2" id="KW-1185">Reference proteome</keyword>
<name>A0ACB8BA76_9AGAM</name>
<comment type="caution">
    <text evidence="1">The sequence shown here is derived from an EMBL/GenBank/DDBJ whole genome shotgun (WGS) entry which is preliminary data.</text>
</comment>
<accession>A0ACB8BA76</accession>
<proteinExistence type="predicted"/>
<gene>
    <name evidence="1" type="ORF">BV22DRAFT_1037839</name>
</gene>